<accession>K2FWV4</accession>
<dbReference type="InterPro" id="IPR043519">
    <property type="entry name" value="NT_sf"/>
</dbReference>
<reference evidence="1" key="1">
    <citation type="journal article" date="2012" name="Science">
        <title>Fermentation, hydrogen, and sulfur metabolism in multiple uncultivated bacterial phyla.</title>
        <authorList>
            <person name="Wrighton K.C."/>
            <person name="Thomas B.C."/>
            <person name="Sharon I."/>
            <person name="Miller C.S."/>
            <person name="Castelle C.J."/>
            <person name="VerBerkmoes N.C."/>
            <person name="Wilkins M.J."/>
            <person name="Hettich R.L."/>
            <person name="Lipton M.S."/>
            <person name="Williams K.H."/>
            <person name="Long P.E."/>
            <person name="Banfield J.F."/>
        </authorList>
    </citation>
    <scope>NUCLEOTIDE SEQUENCE [LARGE SCALE GENOMIC DNA]</scope>
</reference>
<proteinExistence type="predicted"/>
<name>K2FWV4_9BACT</name>
<organism evidence="1">
    <name type="scientific">uncultured bacterium</name>
    <name type="common">gcode 4</name>
    <dbReference type="NCBI Taxonomy" id="1234023"/>
    <lineage>
        <taxon>Bacteria</taxon>
        <taxon>environmental samples</taxon>
    </lineage>
</organism>
<protein>
    <submittedName>
        <fullName evidence="1">Uncharacterized protein</fullName>
    </submittedName>
</protein>
<comment type="caution">
    <text evidence="1">The sequence shown here is derived from an EMBL/GenBank/DDBJ whole genome shotgun (WGS) entry which is preliminary data.</text>
</comment>
<dbReference type="SUPFAM" id="SSF81301">
    <property type="entry name" value="Nucleotidyltransferase"/>
    <property type="match status" value="1"/>
</dbReference>
<dbReference type="EMBL" id="AMFJ01000829">
    <property type="protein sequence ID" value="EKE26362.1"/>
    <property type="molecule type" value="Genomic_DNA"/>
</dbReference>
<sequence length="259" mass="31876">MEKIRLEIIDRVSEYFRNKNYVQACWLGWSDANNETDQYSDIDYFICANDEKIDFIFEEVQKILWKIWTLDYISTIYDSSNQKWQTFHISWTPESLHIEVWLIKKSIWMTFENWNPAFKPKIIFDKDNIIKFKEIDKIKLTNSIIQSLGEYKDFVKEYARVEKYIKRWNYIEATNYYIKYIFMPLVGVLRIYYTPILYNWWRIHISRHFPNDIVIKLEQLMKFNSFDDLEKNLNSAQKWFWEIVKNIEEKNDLLIIDLK</sequence>
<dbReference type="Gene3D" id="3.30.460.10">
    <property type="entry name" value="Beta Polymerase, domain 2"/>
    <property type="match status" value="1"/>
</dbReference>
<dbReference type="AlphaFoldDB" id="K2FWV4"/>
<evidence type="ECO:0000313" key="1">
    <source>
        <dbReference type="EMBL" id="EKE26362.1"/>
    </source>
</evidence>
<gene>
    <name evidence="1" type="ORF">ACD_4C00313G0009</name>
</gene>